<feature type="transmembrane region" description="Helical" evidence="1">
    <location>
        <begin position="31"/>
        <end position="48"/>
    </location>
</feature>
<organism evidence="2 3">
    <name type="scientific">SAR92 clade bacterium</name>
    <dbReference type="NCBI Taxonomy" id="2315479"/>
    <lineage>
        <taxon>Bacteria</taxon>
        <taxon>Pseudomonadati</taxon>
        <taxon>Pseudomonadota</taxon>
        <taxon>Gammaproteobacteria</taxon>
        <taxon>Cellvibrionales</taxon>
        <taxon>Porticoccaceae</taxon>
        <taxon>SAR92 clade</taxon>
    </lineage>
</organism>
<proteinExistence type="predicted"/>
<evidence type="ECO:0000313" key="2">
    <source>
        <dbReference type="EMBL" id="RZO05879.1"/>
    </source>
</evidence>
<evidence type="ECO:0000256" key="1">
    <source>
        <dbReference type="SAM" id="Phobius"/>
    </source>
</evidence>
<keyword evidence="1" id="KW-1133">Transmembrane helix</keyword>
<keyword evidence="1" id="KW-0812">Transmembrane</keyword>
<evidence type="ECO:0000313" key="3">
    <source>
        <dbReference type="Proteomes" id="UP000318148"/>
    </source>
</evidence>
<dbReference type="AlphaFoldDB" id="A0A520LL08"/>
<sequence>MRIKIFPLVIFFLLIAEIYILILVGQITGVLNLLLLIVISAFVGIGFIRKQGFATLIRGRERIFGGELPTSELVEGLFLVIGGICLLIPGFISDCLGIILAVPFSRKMMIIFLGKSSFFKFRANFKAGSAQSESAKDNYPEDIIDAEFWDHSDQTGIKKSSKDP</sequence>
<comment type="caution">
    <text evidence="2">The sequence shown here is derived from an EMBL/GenBank/DDBJ whole genome shotgun (WGS) entry which is preliminary data.</text>
</comment>
<feature type="transmembrane region" description="Helical" evidence="1">
    <location>
        <begin position="6"/>
        <end position="24"/>
    </location>
</feature>
<protein>
    <submittedName>
        <fullName evidence="2">FxsA family protein</fullName>
    </submittedName>
</protein>
<dbReference type="EMBL" id="SHBO01000035">
    <property type="protein sequence ID" value="RZO05879.1"/>
    <property type="molecule type" value="Genomic_DNA"/>
</dbReference>
<dbReference type="InterPro" id="IPR007313">
    <property type="entry name" value="FxsA"/>
</dbReference>
<dbReference type="NCBIfam" id="NF008528">
    <property type="entry name" value="PRK11463.1-2"/>
    <property type="match status" value="1"/>
</dbReference>
<reference evidence="2 3" key="1">
    <citation type="submission" date="2019-02" db="EMBL/GenBank/DDBJ databases">
        <title>Prokaryotic population dynamics and viral predation in marine succession experiment using metagenomics: the confinement effect.</title>
        <authorList>
            <person name="Haro-Moreno J.M."/>
            <person name="Rodriguez-Valera F."/>
            <person name="Lopez-Perez M."/>
        </authorList>
    </citation>
    <scope>NUCLEOTIDE SEQUENCE [LARGE SCALE GENOMIC DNA]</scope>
    <source>
        <strain evidence="2">MED-G169</strain>
    </source>
</reference>
<dbReference type="Proteomes" id="UP000318148">
    <property type="component" value="Unassembled WGS sequence"/>
</dbReference>
<feature type="transmembrane region" description="Helical" evidence="1">
    <location>
        <begin position="77"/>
        <end position="102"/>
    </location>
</feature>
<dbReference type="Pfam" id="PF04186">
    <property type="entry name" value="FxsA"/>
    <property type="match status" value="1"/>
</dbReference>
<dbReference type="PANTHER" id="PTHR35335:SF1">
    <property type="entry name" value="UPF0716 PROTEIN FXSA"/>
    <property type="match status" value="1"/>
</dbReference>
<keyword evidence="1" id="KW-0472">Membrane</keyword>
<accession>A0A520LL08</accession>
<name>A0A520LL08_9GAMM</name>
<dbReference type="PANTHER" id="PTHR35335">
    <property type="entry name" value="UPF0716 PROTEIN FXSA"/>
    <property type="match status" value="1"/>
</dbReference>
<gene>
    <name evidence="2" type="ORF">EVB02_03055</name>
</gene>
<dbReference type="GO" id="GO:0016020">
    <property type="term" value="C:membrane"/>
    <property type="evidence" value="ECO:0007669"/>
    <property type="project" value="InterPro"/>
</dbReference>